<dbReference type="AlphaFoldDB" id="A0AAV1HRX0"/>
<feature type="active site" description="Proton acceptor" evidence="2">
    <location>
        <position position="178"/>
    </location>
</feature>
<evidence type="ECO:0000256" key="5">
    <source>
        <dbReference type="SAM" id="MobiDB-lite"/>
    </source>
</evidence>
<comment type="similarity">
    <text evidence="1">Belongs to the malic enzymes family.</text>
</comment>
<dbReference type="Pfam" id="PF00390">
    <property type="entry name" value="malic"/>
    <property type="match status" value="1"/>
</dbReference>
<feature type="binding site" evidence="4">
    <location>
        <position position="275"/>
    </location>
    <ligand>
        <name>a divalent metal cation</name>
        <dbReference type="ChEBI" id="CHEBI:60240"/>
    </ligand>
</feature>
<evidence type="ECO:0000313" key="8">
    <source>
        <dbReference type="EMBL" id="CAK0735604.1"/>
    </source>
</evidence>
<dbReference type="SUPFAM" id="SSF51735">
    <property type="entry name" value="NAD(P)-binding Rossmann-fold domains"/>
    <property type="match status" value="1"/>
</dbReference>
<evidence type="ECO:0000259" key="6">
    <source>
        <dbReference type="SMART" id="SM00919"/>
    </source>
</evidence>
<evidence type="ECO:0000256" key="2">
    <source>
        <dbReference type="PIRSR" id="PIRSR000106-1"/>
    </source>
</evidence>
<gene>
    <name evidence="8" type="ORF">CVIRNUC_000608</name>
</gene>
<feature type="binding site" evidence="3">
    <location>
        <position position="433"/>
    </location>
    <ligand>
        <name>(S)-malate</name>
        <dbReference type="ChEBI" id="CHEBI:15589"/>
    </ligand>
</feature>
<feature type="binding site" evidence="4">
    <location>
        <position position="251"/>
    </location>
    <ligand>
        <name>a divalent metal cation</name>
        <dbReference type="ChEBI" id="CHEBI:60240"/>
    </ligand>
</feature>
<protein>
    <recommendedName>
        <fullName evidence="10">Malic enzyme</fullName>
    </recommendedName>
</protein>
<dbReference type="InterPro" id="IPR046346">
    <property type="entry name" value="Aminoacid_DH-like_N_sf"/>
</dbReference>
<dbReference type="GO" id="GO:0046872">
    <property type="term" value="F:metal ion binding"/>
    <property type="evidence" value="ECO:0007669"/>
    <property type="project" value="UniProtKB-KW"/>
</dbReference>
<dbReference type="EMBL" id="CAUYUE010000001">
    <property type="protein sequence ID" value="CAK0735604.1"/>
    <property type="molecule type" value="Genomic_DNA"/>
</dbReference>
<dbReference type="InterPro" id="IPR012302">
    <property type="entry name" value="Malic_NAD-bd"/>
</dbReference>
<dbReference type="PIRSF" id="PIRSF000106">
    <property type="entry name" value="ME"/>
    <property type="match status" value="1"/>
</dbReference>
<dbReference type="SMART" id="SM01274">
    <property type="entry name" value="malic"/>
    <property type="match status" value="1"/>
</dbReference>
<dbReference type="Gene3D" id="3.40.50.720">
    <property type="entry name" value="NAD(P)-binding Rossmann-like Domain"/>
    <property type="match status" value="1"/>
</dbReference>
<proteinExistence type="inferred from homology"/>
<feature type="binding site" evidence="4">
    <location>
        <position position="250"/>
    </location>
    <ligand>
        <name>a divalent metal cation</name>
        <dbReference type="ChEBI" id="CHEBI:60240"/>
    </ligand>
</feature>
<dbReference type="InterPro" id="IPR001891">
    <property type="entry name" value="Malic_OxRdtase"/>
</dbReference>
<feature type="region of interest" description="Disordered" evidence="5">
    <location>
        <begin position="1"/>
        <end position="27"/>
    </location>
</feature>
<comment type="cofactor">
    <cofactor evidence="4">
        <name>Mg(2+)</name>
        <dbReference type="ChEBI" id="CHEBI:18420"/>
    </cofactor>
    <cofactor evidence="4">
        <name>Mn(2+)</name>
        <dbReference type="ChEBI" id="CHEBI:29035"/>
    </cofactor>
    <text evidence="4">Divalent metal cations. Prefers magnesium or manganese.</text>
</comment>
<accession>A0AAV1HRX0</accession>
<evidence type="ECO:0008006" key="10">
    <source>
        <dbReference type="Google" id="ProtNLM"/>
    </source>
</evidence>
<sequence length="594" mass="63926">MHESSSTIHPAPLNKSRGQGMQNMRDPAINRGSATELRLRKELGMQGLLPASQAPLQAEIDRAHAAISRSCSPLDKYQAVMGLRESSWDIFYGLLSQNIKEFLPIIYTPTVGEACQKWSSLLQRPLGLYLSLNDTGAVMERLAAWPERDVKVVVLTDGQRILGLGDLGANGMGIPVGKVTVHTAAAGISPRHLLPIALDVGCNTQGVQEDPFYIGLRQKRAVGQAYDELVDELMMALRSRYGPLTLIHWEDFGVQNAFMLLAKYREQGFATFNDDIQATAAVTLGALLGAQRQAGVPKLQDQTFLFFGAGQANIGAAQLLTLALTQRGLSPEEARSRIWLIDSQGIIYEGRKERKGNLSPQKAAFARSASDAHLAQQAQTDLSKAVELVGPDALIGAAAQGGAFSERVVRTLTKAVRRKHGRDARPAVFALSNPVEEAECTAQQAYDWSGGRAVFASGTAFPGVSRRDGSQFTPGQCNNCLIFPGVALGCIGVQARQISDAMMLAASNALSGCVTAEELKDESVLPRIERLREVALRVGAAVAHEAIQGGGAPIEGQLREGLRGVTSKAARLHIIGDYLQRLQYNPFRNASAVT</sequence>
<evidence type="ECO:0000256" key="4">
    <source>
        <dbReference type="PIRSR" id="PIRSR000106-3"/>
    </source>
</evidence>
<dbReference type="Gene3D" id="3.40.50.10380">
    <property type="entry name" value="Malic enzyme, N-terminal domain"/>
    <property type="match status" value="1"/>
</dbReference>
<evidence type="ECO:0000256" key="1">
    <source>
        <dbReference type="ARBA" id="ARBA00008785"/>
    </source>
</evidence>
<evidence type="ECO:0000313" key="9">
    <source>
        <dbReference type="Proteomes" id="UP001314263"/>
    </source>
</evidence>
<evidence type="ECO:0000256" key="3">
    <source>
        <dbReference type="PIRSR" id="PIRSR000106-2"/>
    </source>
</evidence>
<dbReference type="PANTHER" id="PTHR23406:SF79">
    <property type="entry name" value="MALATE DEHYDROGENASE (OXALOACETATE-DECARBOXYLATING)"/>
    <property type="match status" value="1"/>
</dbReference>
<comment type="caution">
    <text evidence="8">The sequence shown here is derived from an EMBL/GenBank/DDBJ whole genome shotgun (WGS) entry which is preliminary data.</text>
</comment>
<feature type="binding site" evidence="3">
    <location>
        <position position="478"/>
    </location>
    <ligand>
        <name>(S)-malate</name>
        <dbReference type="ChEBI" id="CHEBI:15589"/>
    </ligand>
</feature>
<feature type="domain" description="Malic enzyme NAD-binding" evidence="6">
    <location>
        <begin position="276"/>
        <end position="547"/>
    </location>
</feature>
<keyword evidence="9" id="KW-1185">Reference proteome</keyword>
<feature type="domain" description="Malic enzyme N-terminal" evidence="7">
    <location>
        <begin position="84"/>
        <end position="265"/>
    </location>
</feature>
<dbReference type="SUPFAM" id="SSF53223">
    <property type="entry name" value="Aminoacid dehydrogenase-like, N-terminal domain"/>
    <property type="match status" value="1"/>
</dbReference>
<dbReference type="GO" id="GO:0051287">
    <property type="term" value="F:NAD binding"/>
    <property type="evidence" value="ECO:0007669"/>
    <property type="project" value="InterPro"/>
</dbReference>
<dbReference type="SMART" id="SM00919">
    <property type="entry name" value="Malic_M"/>
    <property type="match status" value="1"/>
</dbReference>
<dbReference type="InterPro" id="IPR012301">
    <property type="entry name" value="Malic_N_dom"/>
</dbReference>
<dbReference type="Pfam" id="PF03949">
    <property type="entry name" value="Malic_M"/>
    <property type="match status" value="1"/>
</dbReference>
<dbReference type="GO" id="GO:0006108">
    <property type="term" value="P:malate metabolic process"/>
    <property type="evidence" value="ECO:0007669"/>
    <property type="project" value="TreeGrafter"/>
</dbReference>
<keyword evidence="4" id="KW-0479">Metal-binding</keyword>
<reference evidence="8 9" key="1">
    <citation type="submission" date="2023-10" db="EMBL/GenBank/DDBJ databases">
        <authorList>
            <person name="Maclean D."/>
            <person name="Macfadyen A."/>
        </authorList>
    </citation>
    <scope>NUCLEOTIDE SEQUENCE [LARGE SCALE GENOMIC DNA]</scope>
</reference>
<feature type="binding site" evidence="3">
    <location>
        <position position="160"/>
    </location>
    <ligand>
        <name>(S)-malate</name>
        <dbReference type="ChEBI" id="CHEBI:15589"/>
    </ligand>
</feature>
<dbReference type="InterPro" id="IPR036291">
    <property type="entry name" value="NAD(P)-bd_dom_sf"/>
</dbReference>
<organism evidence="8 9">
    <name type="scientific">Coccomyxa viridis</name>
    <dbReference type="NCBI Taxonomy" id="1274662"/>
    <lineage>
        <taxon>Eukaryota</taxon>
        <taxon>Viridiplantae</taxon>
        <taxon>Chlorophyta</taxon>
        <taxon>core chlorophytes</taxon>
        <taxon>Trebouxiophyceae</taxon>
        <taxon>Trebouxiophyceae incertae sedis</taxon>
        <taxon>Coccomyxaceae</taxon>
        <taxon>Coccomyxa</taxon>
    </lineage>
</organism>
<evidence type="ECO:0000259" key="7">
    <source>
        <dbReference type="SMART" id="SM01274"/>
    </source>
</evidence>
<dbReference type="GO" id="GO:0004473">
    <property type="term" value="F:malate dehydrogenase (decarboxylating) (NADP+) activity"/>
    <property type="evidence" value="ECO:0007669"/>
    <property type="project" value="TreeGrafter"/>
</dbReference>
<feature type="active site" description="Proton donor" evidence="2">
    <location>
        <position position="107"/>
    </location>
</feature>
<dbReference type="NCBIfam" id="NF010052">
    <property type="entry name" value="PRK13529.1"/>
    <property type="match status" value="1"/>
</dbReference>
<dbReference type="PRINTS" id="PR00072">
    <property type="entry name" value="MALOXRDTASE"/>
</dbReference>
<name>A0AAV1HRX0_9CHLO</name>
<dbReference type="Proteomes" id="UP001314263">
    <property type="component" value="Unassembled WGS sequence"/>
</dbReference>
<dbReference type="PANTHER" id="PTHR23406">
    <property type="entry name" value="MALIC ENZYME-RELATED"/>
    <property type="match status" value="1"/>
</dbReference>
<dbReference type="InterPro" id="IPR037062">
    <property type="entry name" value="Malic_N_dom_sf"/>
</dbReference>